<organism evidence="2 3">
    <name type="scientific">Serendipita vermifera MAFF 305830</name>
    <dbReference type="NCBI Taxonomy" id="933852"/>
    <lineage>
        <taxon>Eukaryota</taxon>
        <taxon>Fungi</taxon>
        <taxon>Dikarya</taxon>
        <taxon>Basidiomycota</taxon>
        <taxon>Agaricomycotina</taxon>
        <taxon>Agaricomycetes</taxon>
        <taxon>Sebacinales</taxon>
        <taxon>Serendipitaceae</taxon>
        <taxon>Serendipita</taxon>
    </lineage>
</organism>
<evidence type="ECO:0000313" key="2">
    <source>
        <dbReference type="EMBL" id="KIM23611.1"/>
    </source>
</evidence>
<dbReference type="Proteomes" id="UP000054097">
    <property type="component" value="Unassembled WGS sequence"/>
</dbReference>
<gene>
    <name evidence="2" type="ORF">M408DRAFT_332234</name>
</gene>
<protein>
    <submittedName>
        <fullName evidence="2">Uncharacterized protein</fullName>
    </submittedName>
</protein>
<name>A0A0C3AWL1_SERVB</name>
<sequence>MNTPSPASNESYTSRDSSPKAVLPVTPFERAATSPRARERAQKLIDEYIATHPETSMSCSVAERSFDPFYKAAFGDIEPGSSSSSSSQSNKISGVSWRVSPPRTQPQETDRGASRKRKSSEAALSLTIPSLAGSDTGPTMMGQA</sequence>
<feature type="region of interest" description="Disordered" evidence="1">
    <location>
        <begin position="75"/>
        <end position="144"/>
    </location>
</feature>
<evidence type="ECO:0000313" key="3">
    <source>
        <dbReference type="Proteomes" id="UP000054097"/>
    </source>
</evidence>
<dbReference type="HOGENOM" id="CLU_1797653_0_0_1"/>
<accession>A0A0C3AWL1</accession>
<dbReference type="EMBL" id="KN824334">
    <property type="protein sequence ID" value="KIM23611.1"/>
    <property type="molecule type" value="Genomic_DNA"/>
</dbReference>
<reference evidence="2 3" key="1">
    <citation type="submission" date="2014-04" db="EMBL/GenBank/DDBJ databases">
        <authorList>
            <consortium name="DOE Joint Genome Institute"/>
            <person name="Kuo A."/>
            <person name="Zuccaro A."/>
            <person name="Kohler A."/>
            <person name="Nagy L.G."/>
            <person name="Floudas D."/>
            <person name="Copeland A."/>
            <person name="Barry K.W."/>
            <person name="Cichocki N."/>
            <person name="Veneault-Fourrey C."/>
            <person name="LaButti K."/>
            <person name="Lindquist E.A."/>
            <person name="Lipzen A."/>
            <person name="Lundell T."/>
            <person name="Morin E."/>
            <person name="Murat C."/>
            <person name="Sun H."/>
            <person name="Tunlid A."/>
            <person name="Henrissat B."/>
            <person name="Grigoriev I.V."/>
            <person name="Hibbett D.S."/>
            <person name="Martin F."/>
            <person name="Nordberg H.P."/>
            <person name="Cantor M.N."/>
            <person name="Hua S.X."/>
        </authorList>
    </citation>
    <scope>NUCLEOTIDE SEQUENCE [LARGE SCALE GENOMIC DNA]</scope>
    <source>
        <strain evidence="2 3">MAFF 305830</strain>
    </source>
</reference>
<reference evidence="3" key="2">
    <citation type="submission" date="2015-01" db="EMBL/GenBank/DDBJ databases">
        <title>Evolutionary Origins and Diversification of the Mycorrhizal Mutualists.</title>
        <authorList>
            <consortium name="DOE Joint Genome Institute"/>
            <consortium name="Mycorrhizal Genomics Consortium"/>
            <person name="Kohler A."/>
            <person name="Kuo A."/>
            <person name="Nagy L.G."/>
            <person name="Floudas D."/>
            <person name="Copeland A."/>
            <person name="Barry K.W."/>
            <person name="Cichocki N."/>
            <person name="Veneault-Fourrey C."/>
            <person name="LaButti K."/>
            <person name="Lindquist E.A."/>
            <person name="Lipzen A."/>
            <person name="Lundell T."/>
            <person name="Morin E."/>
            <person name="Murat C."/>
            <person name="Riley R."/>
            <person name="Ohm R."/>
            <person name="Sun H."/>
            <person name="Tunlid A."/>
            <person name="Henrissat B."/>
            <person name="Grigoriev I.V."/>
            <person name="Hibbett D.S."/>
            <person name="Martin F."/>
        </authorList>
    </citation>
    <scope>NUCLEOTIDE SEQUENCE [LARGE SCALE GENOMIC DNA]</scope>
    <source>
        <strain evidence="3">MAFF 305830</strain>
    </source>
</reference>
<proteinExistence type="predicted"/>
<dbReference type="AlphaFoldDB" id="A0A0C3AWL1"/>
<feature type="compositionally biased region" description="Polar residues" evidence="1">
    <location>
        <begin position="1"/>
        <end position="16"/>
    </location>
</feature>
<feature type="region of interest" description="Disordered" evidence="1">
    <location>
        <begin position="1"/>
        <end position="39"/>
    </location>
</feature>
<feature type="compositionally biased region" description="Low complexity" evidence="1">
    <location>
        <begin position="81"/>
        <end position="96"/>
    </location>
</feature>
<keyword evidence="3" id="KW-1185">Reference proteome</keyword>
<evidence type="ECO:0000256" key="1">
    <source>
        <dbReference type="SAM" id="MobiDB-lite"/>
    </source>
</evidence>